<organism evidence="2 3">
    <name type="scientific">Rhizobium giardinii</name>
    <dbReference type="NCBI Taxonomy" id="56731"/>
    <lineage>
        <taxon>Bacteria</taxon>
        <taxon>Pseudomonadati</taxon>
        <taxon>Pseudomonadota</taxon>
        <taxon>Alphaproteobacteria</taxon>
        <taxon>Hyphomicrobiales</taxon>
        <taxon>Rhizobiaceae</taxon>
        <taxon>Rhizobium/Agrobacterium group</taxon>
        <taxon>Rhizobium</taxon>
    </lineage>
</organism>
<evidence type="ECO:0000259" key="1">
    <source>
        <dbReference type="Pfam" id="PF07812"/>
    </source>
</evidence>
<protein>
    <recommendedName>
        <fullName evidence="1">TfuA-like core domain-containing protein</fullName>
    </recommendedName>
</protein>
<dbReference type="Pfam" id="PF07812">
    <property type="entry name" value="TfuA"/>
    <property type="match status" value="1"/>
</dbReference>
<comment type="caution">
    <text evidence="2">The sequence shown here is derived from an EMBL/GenBank/DDBJ whole genome shotgun (WGS) entry which is preliminary data.</text>
</comment>
<name>A0A7W8UI31_9HYPH</name>
<dbReference type="AlphaFoldDB" id="A0A7W8UI31"/>
<dbReference type="InterPro" id="IPR012924">
    <property type="entry name" value="TfuA_core"/>
</dbReference>
<evidence type="ECO:0000313" key="3">
    <source>
        <dbReference type="Proteomes" id="UP000585507"/>
    </source>
</evidence>
<evidence type="ECO:0000313" key="2">
    <source>
        <dbReference type="EMBL" id="MBB5538992.1"/>
    </source>
</evidence>
<proteinExistence type="predicted"/>
<dbReference type="Proteomes" id="UP000585507">
    <property type="component" value="Unassembled WGS sequence"/>
</dbReference>
<sequence>MTATMRMPPVVFLGPSAPASDILSILPDAIIRPPARRGDLYAYRILKHQFFLIIDGAFGNVLSISPREVVDVVRDGAVVVGASSMGALRAADCFPAGVHGVGIIFRLFKDRTISAEDEVAVLFREDLPFPPLTEPLINMRIALRRATRKGLVRALEAEKIISAAQSLHFTLRTWPRAYQGAGCSLSSEVLDFLSEIDTKRADAILAAKRVSKMREARKAPLRRSSSSQLFGLLGDGRERPADPLSGAGRQQIEPEFIEWLCCSGKAYRWLHSEITGRNGELVAPITSVWNILDGSGELEAELMRFDVFKRAISEARRCGLRPSIEDLRQAEHQLVNAHGVGSWNELLISIANDPSYAERLSIHRTQLALTKCVRRTFLFAPGQATTPREVLLWQPK</sequence>
<accession>A0A7W8UI31</accession>
<keyword evidence="3" id="KW-1185">Reference proteome</keyword>
<feature type="domain" description="TfuA-like core" evidence="1">
    <location>
        <begin position="55"/>
        <end position="173"/>
    </location>
</feature>
<dbReference type="EMBL" id="JACHBK010000016">
    <property type="protein sequence ID" value="MBB5538992.1"/>
    <property type="molecule type" value="Genomic_DNA"/>
</dbReference>
<dbReference type="RefSeq" id="WP_018326109.1">
    <property type="nucleotide sequence ID" value="NZ_JACHBK010000016.1"/>
</dbReference>
<reference evidence="2 3" key="1">
    <citation type="submission" date="2020-08" db="EMBL/GenBank/DDBJ databases">
        <title>Genomic Encyclopedia of Type Strains, Phase IV (KMG-V): Genome sequencing to study the core and pangenomes of soil and plant-associated prokaryotes.</title>
        <authorList>
            <person name="Whitman W."/>
        </authorList>
    </citation>
    <scope>NUCLEOTIDE SEQUENCE [LARGE SCALE GENOMIC DNA]</scope>
    <source>
        <strain evidence="2 3">SEMIA 4084</strain>
    </source>
</reference>
<gene>
    <name evidence="2" type="ORF">GGD55_005735</name>
</gene>